<gene>
    <name evidence="14" type="primary">LOC116194326</name>
</gene>
<evidence type="ECO:0000256" key="6">
    <source>
        <dbReference type="ARBA" id="ARBA00023002"/>
    </source>
</evidence>
<keyword evidence="10" id="KW-1133">Transmembrane helix</keyword>
<proteinExistence type="inferred from homology"/>
<evidence type="ECO:0000256" key="3">
    <source>
        <dbReference type="ARBA" id="ARBA00009295"/>
    </source>
</evidence>
<evidence type="ECO:0000256" key="1">
    <source>
        <dbReference type="ARBA" id="ARBA00004370"/>
    </source>
</evidence>
<keyword evidence="9" id="KW-0275">Fatty acid biosynthesis</keyword>
<dbReference type="Proteomes" id="UP000515151">
    <property type="component" value="Chromosome 2"/>
</dbReference>
<organism evidence="13 14">
    <name type="scientific">Punica granatum</name>
    <name type="common">Pomegranate</name>
    <dbReference type="NCBI Taxonomy" id="22663"/>
    <lineage>
        <taxon>Eukaryota</taxon>
        <taxon>Viridiplantae</taxon>
        <taxon>Streptophyta</taxon>
        <taxon>Embryophyta</taxon>
        <taxon>Tracheophyta</taxon>
        <taxon>Spermatophyta</taxon>
        <taxon>Magnoliopsida</taxon>
        <taxon>eudicotyledons</taxon>
        <taxon>Gunneridae</taxon>
        <taxon>Pentapetalae</taxon>
        <taxon>rosids</taxon>
        <taxon>malvids</taxon>
        <taxon>Myrtales</taxon>
        <taxon>Lythraceae</taxon>
        <taxon>Punica</taxon>
    </lineage>
</organism>
<keyword evidence="6" id="KW-0560">Oxidoreductase</keyword>
<dbReference type="GO" id="GO:0016020">
    <property type="term" value="C:membrane"/>
    <property type="evidence" value="ECO:0007669"/>
    <property type="project" value="UniProtKB-SubCell"/>
</dbReference>
<dbReference type="GO" id="GO:0016717">
    <property type="term" value="F:oxidoreductase activity, acting on paired donors, with oxidation of a pair of donors resulting in the reduction of molecular oxygen to two molecules of water"/>
    <property type="evidence" value="ECO:0007669"/>
    <property type="project" value="InterPro"/>
</dbReference>
<evidence type="ECO:0000259" key="11">
    <source>
        <dbReference type="Pfam" id="PF00487"/>
    </source>
</evidence>
<evidence type="ECO:0000256" key="4">
    <source>
        <dbReference type="ARBA" id="ARBA00022516"/>
    </source>
</evidence>
<reference evidence="14" key="2">
    <citation type="submission" date="2025-08" db="UniProtKB">
        <authorList>
            <consortium name="RefSeq"/>
        </authorList>
    </citation>
    <scope>IDENTIFICATION</scope>
    <source>
        <tissue evidence="14">Leaf</tissue>
    </source>
</reference>
<dbReference type="UniPathway" id="UPA00658"/>
<dbReference type="InterPro" id="IPR005804">
    <property type="entry name" value="FA_desaturase_dom"/>
</dbReference>
<evidence type="ECO:0000259" key="12">
    <source>
        <dbReference type="Pfam" id="PF11960"/>
    </source>
</evidence>
<dbReference type="InterPro" id="IPR021863">
    <property type="entry name" value="FAS_N"/>
</dbReference>
<dbReference type="AlphaFoldDB" id="A0A6P8C7V4"/>
<comment type="pathway">
    <text evidence="2">Lipid metabolism; polyunsaturated fatty acid biosynthesis.</text>
</comment>
<feature type="transmembrane region" description="Helical" evidence="10">
    <location>
        <begin position="308"/>
        <end position="328"/>
    </location>
</feature>
<feature type="domain" description="Fatty acid desaturase N-terminal" evidence="12">
    <location>
        <begin position="52"/>
        <end position="120"/>
    </location>
</feature>
<evidence type="ECO:0000256" key="9">
    <source>
        <dbReference type="ARBA" id="ARBA00023160"/>
    </source>
</evidence>
<keyword evidence="4" id="KW-0444">Lipid biosynthesis</keyword>
<dbReference type="OrthoDB" id="1461976at2759"/>
<dbReference type="InterPro" id="IPR012171">
    <property type="entry name" value="Fatty_acid_desaturase"/>
</dbReference>
<dbReference type="Pfam" id="PF00487">
    <property type="entry name" value="FA_desaturase"/>
    <property type="match status" value="1"/>
</dbReference>
<evidence type="ECO:0000313" key="13">
    <source>
        <dbReference type="Proteomes" id="UP000515151"/>
    </source>
</evidence>
<feature type="domain" description="Fatty acid desaturase" evidence="11">
    <location>
        <begin position="141"/>
        <end position="401"/>
    </location>
</feature>
<dbReference type="RefSeq" id="XP_031378975.1">
    <property type="nucleotide sequence ID" value="XM_031523115.1"/>
</dbReference>
<keyword evidence="8 10" id="KW-0472">Membrane</keyword>
<keyword evidence="10" id="KW-0812">Transmembrane</keyword>
<keyword evidence="13" id="KW-1185">Reference proteome</keyword>
<keyword evidence="7" id="KW-0443">Lipid metabolism</keyword>
<dbReference type="Pfam" id="PF11960">
    <property type="entry name" value="DUF3474"/>
    <property type="match status" value="1"/>
</dbReference>
<sequence length="438" mass="51009">MGSVLMQQDERGGRRELCRKVLFQRRRSRKSGKVESTYYYTQNMGADGTMSPVLTKRRPDQEINKLDIKPNHEVDIARRAPHSKPPFTLSDLRSAIPPHCFHRSLLMSSSYLIRDFALAFLFYHSAVTYIPLLPKPLACMAWPVYWFLQGSNMLGIWVIAHECGHQAFSNYGWVNDAVGFFLHTSLLVPYFPFKYSHRRHHSNTNSVEHDEVFVPRHKDGVQWYYRFFNNTPGRVLTLTLTLLVGWPSYLAFNASGRPYDGFASHYNPNAQIFNLRERFWVHVSNIGILAIYYILYRLATTKGLPWLLSIYGVPVLILNAFVVLITFLQHSHPALPHYNSDEWDWLRGALATVDRDYGFLNEVFHDITDTHVIHHLFPTMPHYNAKEATVSIRPILKDYYKFDRTPIWRALWREAKECLYVEADGTGSKGVLWFKSKF</sequence>
<evidence type="ECO:0000256" key="2">
    <source>
        <dbReference type="ARBA" id="ARBA00005105"/>
    </source>
</evidence>
<feature type="transmembrane region" description="Helical" evidence="10">
    <location>
        <begin position="279"/>
        <end position="296"/>
    </location>
</feature>
<evidence type="ECO:0000256" key="8">
    <source>
        <dbReference type="ARBA" id="ARBA00023136"/>
    </source>
</evidence>
<evidence type="ECO:0000313" key="14">
    <source>
        <dbReference type="RefSeq" id="XP_031378975.1"/>
    </source>
</evidence>
<protein>
    <submittedName>
        <fullName evidence="14">Bifunctional fatty acid conjugase/Delta(12)-oleate desaturase</fullName>
    </submittedName>
</protein>
<feature type="transmembrane region" description="Helical" evidence="10">
    <location>
        <begin position="173"/>
        <end position="193"/>
    </location>
</feature>
<dbReference type="CDD" id="cd03507">
    <property type="entry name" value="Delta12-FADS-like"/>
    <property type="match status" value="1"/>
</dbReference>
<evidence type="ECO:0000256" key="5">
    <source>
        <dbReference type="ARBA" id="ARBA00022832"/>
    </source>
</evidence>
<evidence type="ECO:0000256" key="10">
    <source>
        <dbReference type="SAM" id="Phobius"/>
    </source>
</evidence>
<evidence type="ECO:0000256" key="7">
    <source>
        <dbReference type="ARBA" id="ARBA00023098"/>
    </source>
</evidence>
<name>A0A6P8C7V4_PUNGR</name>
<dbReference type="GO" id="GO:0006636">
    <property type="term" value="P:unsaturated fatty acid biosynthetic process"/>
    <property type="evidence" value="ECO:0007669"/>
    <property type="project" value="UniProtKB-UniPathway"/>
</dbReference>
<keyword evidence="5" id="KW-0276">Fatty acid metabolism</keyword>
<dbReference type="PANTHER" id="PTHR32100">
    <property type="entry name" value="OMEGA-6 FATTY ACID DESATURASE, CHLOROPLASTIC"/>
    <property type="match status" value="1"/>
</dbReference>
<feature type="transmembrane region" description="Helical" evidence="10">
    <location>
        <begin position="111"/>
        <end position="132"/>
    </location>
</feature>
<comment type="similarity">
    <text evidence="3">Belongs to the fatty acid desaturase type 1 family.</text>
</comment>
<comment type="subcellular location">
    <subcellularLocation>
        <location evidence="1">Membrane</location>
    </subcellularLocation>
</comment>
<reference evidence="13" key="1">
    <citation type="journal article" date="2020" name="Plant Biotechnol. J.">
        <title>The pomegranate (Punica granatum L.) draft genome dissects genetic divergence between soft- and hard-seeded cultivars.</title>
        <authorList>
            <person name="Luo X."/>
            <person name="Li H."/>
            <person name="Wu Z."/>
            <person name="Yao W."/>
            <person name="Zhao P."/>
            <person name="Cao D."/>
            <person name="Yu H."/>
            <person name="Li K."/>
            <person name="Poudel K."/>
            <person name="Zhao D."/>
            <person name="Zhang F."/>
            <person name="Xia X."/>
            <person name="Chen L."/>
            <person name="Wang Q."/>
            <person name="Jing D."/>
            <person name="Cao S."/>
        </authorList>
    </citation>
    <scope>NUCLEOTIDE SEQUENCE [LARGE SCALE GENOMIC DNA]</scope>
    <source>
        <strain evidence="13">cv. Tunisia</strain>
    </source>
</reference>
<accession>A0A6P8C7V4</accession>
<feature type="transmembrane region" description="Helical" evidence="10">
    <location>
        <begin position="144"/>
        <end position="161"/>
    </location>
</feature>